<reference evidence="1" key="1">
    <citation type="submission" date="2021-08" db="EMBL/GenBank/DDBJ databases">
        <title>The first chromosome-level gecko genome reveals the dynamic sex chromosomes of Neotropical dwarf geckos (Sphaerodactylidae: Sphaerodactylus).</title>
        <authorList>
            <person name="Pinto B.J."/>
            <person name="Keating S.E."/>
            <person name="Gamble T."/>
        </authorList>
    </citation>
    <scope>NUCLEOTIDE SEQUENCE</scope>
    <source>
        <strain evidence="1">TG3544</strain>
    </source>
</reference>
<accession>A0ACB8EMT1</accession>
<name>A0ACB8EMT1_9SAUR</name>
<evidence type="ECO:0000313" key="1">
    <source>
        <dbReference type="EMBL" id="KAH7993595.1"/>
    </source>
</evidence>
<protein>
    <submittedName>
        <fullName evidence="1">Uncharacterized protein</fullName>
    </submittedName>
</protein>
<evidence type="ECO:0000313" key="2">
    <source>
        <dbReference type="Proteomes" id="UP000827872"/>
    </source>
</evidence>
<keyword evidence="2" id="KW-1185">Reference proteome</keyword>
<dbReference type="EMBL" id="CM037616">
    <property type="protein sequence ID" value="KAH7993595.1"/>
    <property type="molecule type" value="Genomic_DNA"/>
</dbReference>
<proteinExistence type="predicted"/>
<sequence length="101" mass="11274">MESGILEDHAPEAWLGQPANIFRNDFPPHFLEKPNADLRGCVVVVNVFMPGGLSLNTFSPLPPRLPPCARVWYSLPFLVFAYRVLSRCFQSAIGEAHEIGH</sequence>
<organism evidence="1 2">
    <name type="scientific">Sphaerodactylus townsendi</name>
    <dbReference type="NCBI Taxonomy" id="933632"/>
    <lineage>
        <taxon>Eukaryota</taxon>
        <taxon>Metazoa</taxon>
        <taxon>Chordata</taxon>
        <taxon>Craniata</taxon>
        <taxon>Vertebrata</taxon>
        <taxon>Euteleostomi</taxon>
        <taxon>Lepidosauria</taxon>
        <taxon>Squamata</taxon>
        <taxon>Bifurcata</taxon>
        <taxon>Gekkota</taxon>
        <taxon>Sphaerodactylidae</taxon>
        <taxon>Sphaerodactylus</taxon>
    </lineage>
</organism>
<dbReference type="Proteomes" id="UP000827872">
    <property type="component" value="Linkage Group LG03"/>
</dbReference>
<gene>
    <name evidence="1" type="ORF">K3G42_031535</name>
</gene>
<comment type="caution">
    <text evidence="1">The sequence shown here is derived from an EMBL/GenBank/DDBJ whole genome shotgun (WGS) entry which is preliminary data.</text>
</comment>